<keyword evidence="11" id="KW-0539">Nucleus</keyword>
<evidence type="ECO:0000259" key="15">
    <source>
        <dbReference type="Pfam" id="PF17846"/>
    </source>
</evidence>
<dbReference type="Pfam" id="PF17846">
    <property type="entry name" value="XRN_M"/>
    <property type="match status" value="2"/>
</dbReference>
<dbReference type="EMBL" id="JANTQA010000032">
    <property type="protein sequence ID" value="KAJ3438593.1"/>
    <property type="molecule type" value="Genomic_DNA"/>
</dbReference>
<accession>A0AAV7Z978</accession>
<organism evidence="16 17">
    <name type="scientific">Anaeramoeba flamelloides</name>
    <dbReference type="NCBI Taxonomy" id="1746091"/>
    <lineage>
        <taxon>Eukaryota</taxon>
        <taxon>Metamonada</taxon>
        <taxon>Anaeramoebidae</taxon>
        <taxon>Anaeramoeba</taxon>
    </lineage>
</organism>
<dbReference type="Gene3D" id="3.40.50.12390">
    <property type="match status" value="1"/>
</dbReference>
<dbReference type="Gene3D" id="1.25.40.1050">
    <property type="match status" value="1"/>
</dbReference>
<feature type="region of interest" description="Disordered" evidence="13">
    <location>
        <begin position="1032"/>
        <end position="1066"/>
    </location>
</feature>
<dbReference type="PANTHER" id="PTHR12341">
    <property type="entry name" value="5'-&gt;3' EXORIBONUCLEASE"/>
    <property type="match status" value="1"/>
</dbReference>
<dbReference type="GO" id="GO:0006364">
    <property type="term" value="P:rRNA processing"/>
    <property type="evidence" value="ECO:0007669"/>
    <property type="project" value="UniProtKB-KW"/>
</dbReference>
<dbReference type="FunFam" id="3.40.50.12390:FF:000005">
    <property type="entry name" value="5'-3' exoribonuclease 2"/>
    <property type="match status" value="1"/>
</dbReference>
<feature type="compositionally biased region" description="Basic and acidic residues" evidence="13">
    <location>
        <begin position="827"/>
        <end position="839"/>
    </location>
</feature>
<dbReference type="PIRSF" id="PIRSF037239">
    <property type="entry name" value="Exonuclease_Xrn2"/>
    <property type="match status" value="1"/>
</dbReference>
<dbReference type="GO" id="GO:0006353">
    <property type="term" value="P:DNA-templated transcription termination"/>
    <property type="evidence" value="ECO:0007669"/>
    <property type="project" value="UniProtKB-KW"/>
</dbReference>
<feature type="region of interest" description="Disordered" evidence="13">
    <location>
        <begin position="812"/>
        <end position="915"/>
    </location>
</feature>
<feature type="region of interest" description="Disordered" evidence="13">
    <location>
        <begin position="516"/>
        <end position="580"/>
    </location>
</feature>
<feature type="domain" description="Xrn1 helical" evidence="15">
    <location>
        <begin position="537"/>
        <end position="818"/>
    </location>
</feature>
<keyword evidence="3" id="KW-0806">Transcription termination</keyword>
<feature type="compositionally biased region" description="Low complexity" evidence="13">
    <location>
        <begin position="866"/>
        <end position="876"/>
    </location>
</feature>
<evidence type="ECO:0000256" key="2">
    <source>
        <dbReference type="ARBA" id="ARBA00006994"/>
    </source>
</evidence>
<dbReference type="GO" id="GO:0000956">
    <property type="term" value="P:nuclear-transcribed mRNA catabolic process"/>
    <property type="evidence" value="ECO:0007669"/>
    <property type="project" value="TreeGrafter"/>
</dbReference>
<name>A0AAV7Z978_9EUKA</name>
<comment type="subcellular location">
    <subcellularLocation>
        <location evidence="1">Nucleus</location>
    </subcellularLocation>
</comment>
<reference evidence="16" key="1">
    <citation type="submission" date="2022-08" db="EMBL/GenBank/DDBJ databases">
        <title>Novel sulphate-reducing endosymbionts in the free-living metamonad Anaeramoeba.</title>
        <authorList>
            <person name="Jerlstrom-Hultqvist J."/>
            <person name="Cepicka I."/>
            <person name="Gallot-Lavallee L."/>
            <person name="Salas-Leiva D."/>
            <person name="Curtis B.A."/>
            <person name="Zahonova K."/>
            <person name="Pipaliya S."/>
            <person name="Dacks J."/>
            <person name="Roger A.J."/>
        </authorList>
    </citation>
    <scope>NUCLEOTIDE SEQUENCE</scope>
    <source>
        <strain evidence="16">Busselton2</strain>
    </source>
</reference>
<evidence type="ECO:0000256" key="11">
    <source>
        <dbReference type="ARBA" id="ARBA00023242"/>
    </source>
</evidence>
<dbReference type="InterPro" id="IPR027073">
    <property type="entry name" value="5_3_exoribonuclease"/>
</dbReference>
<dbReference type="PANTHER" id="PTHR12341:SF41">
    <property type="entry name" value="5'-3' EXORIBONUCLEASE 2"/>
    <property type="match status" value="1"/>
</dbReference>
<feature type="compositionally biased region" description="Basic residues" evidence="13">
    <location>
        <begin position="523"/>
        <end position="547"/>
    </location>
</feature>
<dbReference type="GO" id="GO:0005634">
    <property type="term" value="C:nucleus"/>
    <property type="evidence" value="ECO:0007669"/>
    <property type="project" value="UniProtKB-SubCell"/>
</dbReference>
<evidence type="ECO:0000256" key="12">
    <source>
        <dbReference type="PIRNR" id="PIRNR037239"/>
    </source>
</evidence>
<keyword evidence="9" id="KW-0805">Transcription regulation</keyword>
<dbReference type="EC" id="3.1.13.-" evidence="12"/>
<sequence length="1183" mass="139446">MGVPSFFIWLTKRYPKILSACINPQSYHPERPNPNGIEFDNLYLDLNGMVHPAFHPEDKSETPTSIPQVFTRLFNMIDEVFNIIRPRKLLYIAIDGVAPMSKMNQQRSRRFRVARSLKMKEKKLNKKSEQENFRSSQGESDEKKINKEDQENEKENEKGNENEKQNEKKKKKKTRLNDKQTLEDSNVITPGTQFMEELTQNLRYYIVKKITNDKAWKDVKVILSDSNVPGEGEHKIMNFIRGQRIQKNYDPNTRHVLYGLDADLIMLGLATHEVHFTILRDVVFFSKQQKEDYRPSHNLTPWDDPRKPKNKMWRRKKGKGGYIKTKPLIFLHLSVLREYLYKELFVPDLPFRFDLERAIDDWVFMCFFVGNDFLPHLPSLEIREGAIILLINVWKRVLPHTRGYLTKDGTINLKRLKIFFKEFSKLEGPIFKKRRLAKIKRVLNGKVIHKNDTNKIAKGLMREEAETEVEVEVEGGSSQYDQEYKLNQVMANKENKHSINDGGDHEKAEMLQVYLKGQQGKGKGGRKGKGERKGKGKNKRRRKKKKKNIEMGKTRKKENEKEKNKDKKKNEINAKKKKNRKEIEEEMIEIEYNNKKQIEDNNKKREEDKDKSLVDNDEKIDYGKDGYRDRYYFYKFNKKLNEKEFLKKLVYSYIQGLQWVLKYYFQGCPDWRWYFPYYYSPFAVELSEHIPEKITFTKRPSVRPLVQLMSVLPPRSSHCIPNEFAKLMVKKDSPIIDFYPQTFDIDLNGETKEWKGVALLPFVDIIRIVNSLKTYKKSLTKDEIKRNKLGNSQLFINSKGKLAQRVNSILQNKKKHNSQSNENGNENENKNKLRKRDLPSDLNKNSNKDKKKRRVLNSKTKKKSRSQSQVKSNQNKIMKSDEMEMHDEQEQENGSGNQQSTEEKSKNKKKKEKENEWSDFNYLNFHSLSGRIKKSGYKLTVGVTIEPYDPKTGDPIYKNSCVCYDIDHPKIDKKFKFQARILENATPPHTILNDSEISKIYNLSYFNGTTQNISNGNNSYNRSTDQYKNGYNKRNAKNQFNRDNIKKDNSSNKKKSQKQQCTDTDESTLTDINQNYNRKPTFQSNQRFSFQNNRNPQIPQLFQNDDNVFNYQNVNNPNYQPNQNQLNNNPQIPQLFQNNPQIPQLFQNNPQIPQLFQNNQTFNPLSNNHTANNSQNSRNRKKN</sequence>
<feature type="compositionally biased region" description="Polar residues" evidence="13">
    <location>
        <begin position="1156"/>
        <end position="1171"/>
    </location>
</feature>
<feature type="domain" description="Xrn1 helical" evidence="15">
    <location>
        <begin position="353"/>
        <end position="502"/>
    </location>
</feature>
<keyword evidence="7 12" id="KW-0378">Hydrolase</keyword>
<evidence type="ECO:0000256" key="13">
    <source>
        <dbReference type="SAM" id="MobiDB-lite"/>
    </source>
</evidence>
<keyword evidence="6 12" id="KW-0540">Nuclease</keyword>
<dbReference type="Proteomes" id="UP001146793">
    <property type="component" value="Unassembled WGS sequence"/>
</dbReference>
<evidence type="ECO:0000256" key="4">
    <source>
        <dbReference type="ARBA" id="ARBA00022552"/>
    </source>
</evidence>
<keyword evidence="5 12" id="KW-0507">mRNA processing</keyword>
<feature type="region of interest" description="Disordered" evidence="13">
    <location>
        <begin position="118"/>
        <end position="184"/>
    </location>
</feature>
<evidence type="ECO:0000313" key="17">
    <source>
        <dbReference type="Proteomes" id="UP001146793"/>
    </source>
</evidence>
<feature type="compositionally biased region" description="Basic residues" evidence="13">
    <location>
        <begin position="849"/>
        <end position="865"/>
    </location>
</feature>
<comment type="caution">
    <text evidence="16">The sequence shown here is derived from an EMBL/GenBank/DDBJ whole genome shotgun (WGS) entry which is preliminary data.</text>
</comment>
<feature type="compositionally biased region" description="Basic and acidic residues" evidence="13">
    <location>
        <begin position="140"/>
        <end position="166"/>
    </location>
</feature>
<evidence type="ECO:0000256" key="9">
    <source>
        <dbReference type="ARBA" id="ARBA00023015"/>
    </source>
</evidence>
<feature type="region of interest" description="Disordered" evidence="13">
    <location>
        <begin position="293"/>
        <end position="316"/>
    </location>
</feature>
<dbReference type="Pfam" id="PF03159">
    <property type="entry name" value="XRN_N"/>
    <property type="match status" value="1"/>
</dbReference>
<dbReference type="InterPro" id="IPR017151">
    <property type="entry name" value="Xrn2/3/4"/>
</dbReference>
<keyword evidence="8 12" id="KW-0269">Exonuclease</keyword>
<feature type="region of interest" description="Disordered" evidence="13">
    <location>
        <begin position="1156"/>
        <end position="1183"/>
    </location>
</feature>
<proteinExistence type="inferred from homology"/>
<evidence type="ECO:0000256" key="6">
    <source>
        <dbReference type="ARBA" id="ARBA00022722"/>
    </source>
</evidence>
<gene>
    <name evidence="16" type="ORF">M0812_14603</name>
</gene>
<evidence type="ECO:0000256" key="7">
    <source>
        <dbReference type="ARBA" id="ARBA00022801"/>
    </source>
</evidence>
<dbReference type="GO" id="GO:0006397">
    <property type="term" value="P:mRNA processing"/>
    <property type="evidence" value="ECO:0007669"/>
    <property type="project" value="UniProtKB-UniRule"/>
</dbReference>
<feature type="compositionally biased region" description="Basic and acidic residues" evidence="13">
    <location>
        <begin position="878"/>
        <end position="888"/>
    </location>
</feature>
<evidence type="ECO:0000256" key="1">
    <source>
        <dbReference type="ARBA" id="ARBA00004123"/>
    </source>
</evidence>
<keyword evidence="4" id="KW-0698">rRNA processing</keyword>
<evidence type="ECO:0000313" key="16">
    <source>
        <dbReference type="EMBL" id="KAJ3438593.1"/>
    </source>
</evidence>
<evidence type="ECO:0000259" key="14">
    <source>
        <dbReference type="Pfam" id="PF03159"/>
    </source>
</evidence>
<dbReference type="GO" id="GO:0003723">
    <property type="term" value="F:RNA binding"/>
    <property type="evidence" value="ECO:0007669"/>
    <property type="project" value="TreeGrafter"/>
</dbReference>
<keyword evidence="10" id="KW-0804">Transcription</keyword>
<comment type="function">
    <text evidence="12">Possesses 5'-&gt;3' exoribonuclease activity. May promote termination of transcription by RNA polymerase II.</text>
</comment>
<feature type="compositionally biased region" description="Basic and acidic residues" evidence="13">
    <location>
        <begin position="548"/>
        <end position="574"/>
    </location>
</feature>
<feature type="domain" description="Xrn1 N-terminal" evidence="14">
    <location>
        <begin position="1"/>
        <end position="281"/>
    </location>
</feature>
<protein>
    <recommendedName>
        <fullName evidence="12">5'-3' exoribonuclease</fullName>
        <ecNumber evidence="12">3.1.13.-</ecNumber>
    </recommendedName>
</protein>
<dbReference type="GO" id="GO:0004534">
    <property type="term" value="F:5'-3' RNA exonuclease activity"/>
    <property type="evidence" value="ECO:0007669"/>
    <property type="project" value="UniProtKB-UniRule"/>
</dbReference>
<evidence type="ECO:0000256" key="10">
    <source>
        <dbReference type="ARBA" id="ARBA00023163"/>
    </source>
</evidence>
<dbReference type="CDD" id="cd18673">
    <property type="entry name" value="PIN_XRN1-2-like"/>
    <property type="match status" value="1"/>
</dbReference>
<dbReference type="AlphaFoldDB" id="A0AAV7Z978"/>
<dbReference type="InterPro" id="IPR041412">
    <property type="entry name" value="Xrn1_helical"/>
</dbReference>
<evidence type="ECO:0000256" key="8">
    <source>
        <dbReference type="ARBA" id="ARBA00022839"/>
    </source>
</evidence>
<dbReference type="InterPro" id="IPR004859">
    <property type="entry name" value="Xrn1_N"/>
</dbReference>
<evidence type="ECO:0000256" key="3">
    <source>
        <dbReference type="ARBA" id="ARBA00022472"/>
    </source>
</evidence>
<evidence type="ECO:0000256" key="5">
    <source>
        <dbReference type="ARBA" id="ARBA00022664"/>
    </source>
</evidence>
<comment type="similarity">
    <text evidence="2 12">Belongs to the 5'-3' exonuclease family. XRN2/RAT1 subfamily.</text>
</comment>